<evidence type="ECO:0000313" key="1">
    <source>
        <dbReference type="EMBL" id="JAD24383.1"/>
    </source>
</evidence>
<name>A0A0A8YFC6_ARUDO</name>
<reference evidence="1" key="2">
    <citation type="journal article" date="2015" name="Data Brief">
        <title>Shoot transcriptome of the giant reed, Arundo donax.</title>
        <authorList>
            <person name="Barrero R.A."/>
            <person name="Guerrero F.D."/>
            <person name="Moolhuijzen P."/>
            <person name="Goolsby J.A."/>
            <person name="Tidwell J."/>
            <person name="Bellgard S.E."/>
            <person name="Bellgard M.I."/>
        </authorList>
    </citation>
    <scope>NUCLEOTIDE SEQUENCE</scope>
    <source>
        <tissue evidence="1">Shoot tissue taken approximately 20 cm above the soil surface</tissue>
    </source>
</reference>
<protein>
    <submittedName>
        <fullName evidence="1">Uncharacterized protein</fullName>
    </submittedName>
</protein>
<reference evidence="1" key="1">
    <citation type="submission" date="2014-09" db="EMBL/GenBank/DDBJ databases">
        <authorList>
            <person name="Magalhaes I.L.F."/>
            <person name="Oliveira U."/>
            <person name="Santos F.R."/>
            <person name="Vidigal T.H.D.A."/>
            <person name="Brescovit A.D."/>
            <person name="Santos A.J."/>
        </authorList>
    </citation>
    <scope>NUCLEOTIDE SEQUENCE</scope>
    <source>
        <tissue evidence="1">Shoot tissue taken approximately 20 cm above the soil surface</tissue>
    </source>
</reference>
<sequence length="11" mass="1349">MFDLGQKRQLI</sequence>
<organism evidence="1">
    <name type="scientific">Arundo donax</name>
    <name type="common">Giant reed</name>
    <name type="synonym">Donax arundinaceus</name>
    <dbReference type="NCBI Taxonomy" id="35708"/>
    <lineage>
        <taxon>Eukaryota</taxon>
        <taxon>Viridiplantae</taxon>
        <taxon>Streptophyta</taxon>
        <taxon>Embryophyta</taxon>
        <taxon>Tracheophyta</taxon>
        <taxon>Spermatophyta</taxon>
        <taxon>Magnoliopsida</taxon>
        <taxon>Liliopsida</taxon>
        <taxon>Poales</taxon>
        <taxon>Poaceae</taxon>
        <taxon>PACMAD clade</taxon>
        <taxon>Arundinoideae</taxon>
        <taxon>Arundineae</taxon>
        <taxon>Arundo</taxon>
    </lineage>
</organism>
<accession>A0A0A8YFC6</accession>
<dbReference type="EMBL" id="GBRH01273512">
    <property type="protein sequence ID" value="JAD24383.1"/>
    <property type="molecule type" value="Transcribed_RNA"/>
</dbReference>
<proteinExistence type="predicted"/>